<feature type="transmembrane region" description="Helical" evidence="9">
    <location>
        <begin position="472"/>
        <end position="493"/>
    </location>
</feature>
<feature type="transmembrane region" description="Helical" evidence="9">
    <location>
        <begin position="289"/>
        <end position="308"/>
    </location>
</feature>
<dbReference type="EMBL" id="JARIHO010000001">
    <property type="protein sequence ID" value="KAJ7368491.1"/>
    <property type="molecule type" value="Genomic_DNA"/>
</dbReference>
<dbReference type="Pfam" id="PF03169">
    <property type="entry name" value="OPT"/>
    <property type="match status" value="1"/>
</dbReference>
<dbReference type="InterPro" id="IPR004813">
    <property type="entry name" value="OPT"/>
</dbReference>
<evidence type="ECO:0000256" key="2">
    <source>
        <dbReference type="ARBA" id="ARBA00008807"/>
    </source>
</evidence>
<evidence type="ECO:0000256" key="9">
    <source>
        <dbReference type="SAM" id="Phobius"/>
    </source>
</evidence>
<feature type="transmembrane region" description="Helical" evidence="9">
    <location>
        <begin position="623"/>
        <end position="643"/>
    </location>
</feature>
<dbReference type="InterPro" id="IPR004648">
    <property type="entry name" value="Oligpept_transpt"/>
</dbReference>
<keyword evidence="8 9" id="KW-0472">Membrane</keyword>
<evidence type="ECO:0000256" key="6">
    <source>
        <dbReference type="ARBA" id="ARBA00022927"/>
    </source>
</evidence>
<keyword evidence="7 9" id="KW-1133">Transmembrane helix</keyword>
<evidence type="ECO:0000313" key="10">
    <source>
        <dbReference type="EMBL" id="KAJ7368491.1"/>
    </source>
</evidence>
<evidence type="ECO:0000256" key="1">
    <source>
        <dbReference type="ARBA" id="ARBA00004141"/>
    </source>
</evidence>
<dbReference type="NCBIfam" id="TIGR00727">
    <property type="entry name" value="ISP4_OPT"/>
    <property type="match status" value="1"/>
</dbReference>
<dbReference type="GO" id="GO:0035673">
    <property type="term" value="F:oligopeptide transmembrane transporter activity"/>
    <property type="evidence" value="ECO:0007669"/>
    <property type="project" value="InterPro"/>
</dbReference>
<feature type="transmembrane region" description="Helical" evidence="9">
    <location>
        <begin position="393"/>
        <end position="414"/>
    </location>
</feature>
<proteinExistence type="inferred from homology"/>
<dbReference type="NCBIfam" id="TIGR00728">
    <property type="entry name" value="OPT_sfam"/>
    <property type="match status" value="1"/>
</dbReference>
<feature type="transmembrane region" description="Helical" evidence="9">
    <location>
        <begin position="591"/>
        <end position="611"/>
    </location>
</feature>
<protein>
    <submittedName>
        <fullName evidence="10">OPT oligopeptide transporter</fullName>
    </submittedName>
</protein>
<feature type="transmembrane region" description="Helical" evidence="9">
    <location>
        <begin position="148"/>
        <end position="169"/>
    </location>
</feature>
<keyword evidence="6" id="KW-0653">Protein transport</keyword>
<feature type="transmembrane region" description="Helical" evidence="9">
    <location>
        <begin position="320"/>
        <end position="339"/>
    </location>
</feature>
<evidence type="ECO:0000256" key="5">
    <source>
        <dbReference type="ARBA" id="ARBA00022856"/>
    </source>
</evidence>
<evidence type="ECO:0000313" key="11">
    <source>
        <dbReference type="Proteomes" id="UP001218218"/>
    </source>
</evidence>
<dbReference type="Proteomes" id="UP001218218">
    <property type="component" value="Unassembled WGS sequence"/>
</dbReference>
<feature type="transmembrane region" description="Helical" evidence="9">
    <location>
        <begin position="500"/>
        <end position="520"/>
    </location>
</feature>
<keyword evidence="5" id="KW-0571">Peptide transport</keyword>
<feature type="transmembrane region" description="Helical" evidence="9">
    <location>
        <begin position="181"/>
        <end position="201"/>
    </location>
</feature>
<dbReference type="PANTHER" id="PTHR22601">
    <property type="entry name" value="ISP4 LIKE PROTEIN"/>
    <property type="match status" value="1"/>
</dbReference>
<feature type="transmembrane region" description="Helical" evidence="9">
    <location>
        <begin position="672"/>
        <end position="689"/>
    </location>
</feature>
<gene>
    <name evidence="10" type="ORF">DFH08DRAFT_919834</name>
</gene>
<feature type="transmembrane region" description="Helical" evidence="9">
    <location>
        <begin position="105"/>
        <end position="127"/>
    </location>
</feature>
<comment type="subcellular location">
    <subcellularLocation>
        <location evidence="1">Membrane</location>
        <topology evidence="1">Multi-pass membrane protein</topology>
    </subcellularLocation>
</comment>
<feature type="transmembrane region" description="Helical" evidence="9">
    <location>
        <begin position="701"/>
        <end position="723"/>
    </location>
</feature>
<dbReference type="AlphaFoldDB" id="A0AAD7AUX4"/>
<feature type="transmembrane region" description="Helical" evidence="9">
    <location>
        <begin position="245"/>
        <end position="269"/>
    </location>
</feature>
<feature type="transmembrane region" description="Helical" evidence="9">
    <location>
        <begin position="80"/>
        <end position="99"/>
    </location>
</feature>
<sequence length="770" mass="85685">MSAVVKDTKASASTLDLEKVDGNVAVLDAGDVGVPEFDDPNVFPDSGVAGLAEDDSPYPEVRSAVANTDDPSIPVSTIRAWTLGLIWAIIIPGLNQFFFFRYPSVTVTGIIAQLLSLPLGRLWSRFLPNVKIFGLELNPGPFSIKEHVLVTIMASVGAGSAYATDIVAVQRVYYNQTYNFSFQWLVVMSTQLIGFSIGGIARRFLVQPPSMIWPANLVTCALFNTLHSTEYAGVGNRGGYSRERFFYIALACSATWYLLPGYLFTALSYFSWVCWIAPNNLVVNQLFGVNYGLGMGLLTFDWAQIAYVGSPLATPWWAEANVAAGFVFFFWILTPALYFTNTWYAKYMPISSGGSFDNTGSSYNVSRILTADSTFDEESYQAYSPLFLSTTFAISYGLSFASITATITHAFLFFRKQIWTQSRRAMHEQPDIHARLMAVYPQVPEWWYVIIFLSMFVCGIISIEVWETKFPVQYFILALVIAFVYIIPIGMIQAITNQQVGLNVITELIIGYALPGHPIAMMMFKTWGYITMAQALTFTSDFKLGHYMKIPPRAMFTAQVVATILAGTVQLGVQAWMFTNIEGMCDRDQKDGFWCPSTGVFGTASIIWGVIGPARQFSSGQIYNALTFFFLIGFLCPLLTWLIHLKWPNSFVRYINFPVIFSGTGLIPPASAINYVPWAIVGFIFQYVIRRRHFAWWTKYNYVLSAAMDAGVAISAVLIFFILQYPRGGTIGENTVAVWWGNTVYANTADGNKTPLISLGDGETFGPATW</sequence>
<evidence type="ECO:0000256" key="7">
    <source>
        <dbReference type="ARBA" id="ARBA00022989"/>
    </source>
</evidence>
<keyword evidence="4 9" id="KW-0812">Transmembrane</keyword>
<organism evidence="10 11">
    <name type="scientific">Mycena albidolilacea</name>
    <dbReference type="NCBI Taxonomy" id="1033008"/>
    <lineage>
        <taxon>Eukaryota</taxon>
        <taxon>Fungi</taxon>
        <taxon>Dikarya</taxon>
        <taxon>Basidiomycota</taxon>
        <taxon>Agaricomycotina</taxon>
        <taxon>Agaricomycetes</taxon>
        <taxon>Agaricomycetidae</taxon>
        <taxon>Agaricales</taxon>
        <taxon>Marasmiineae</taxon>
        <taxon>Mycenaceae</taxon>
        <taxon>Mycena</taxon>
    </lineage>
</organism>
<keyword evidence="11" id="KW-1185">Reference proteome</keyword>
<keyword evidence="3" id="KW-0813">Transport</keyword>
<comment type="similarity">
    <text evidence="2">Belongs to the oligopeptide OPT transporter family.</text>
</comment>
<name>A0AAD7AUX4_9AGAR</name>
<dbReference type="GO" id="GO:0016020">
    <property type="term" value="C:membrane"/>
    <property type="evidence" value="ECO:0007669"/>
    <property type="project" value="UniProtKB-SubCell"/>
</dbReference>
<dbReference type="GO" id="GO:0015031">
    <property type="term" value="P:protein transport"/>
    <property type="evidence" value="ECO:0007669"/>
    <property type="project" value="UniProtKB-KW"/>
</dbReference>
<feature type="transmembrane region" description="Helical" evidence="9">
    <location>
        <begin position="556"/>
        <end position="579"/>
    </location>
</feature>
<accession>A0AAD7AUX4</accession>
<evidence type="ECO:0000256" key="4">
    <source>
        <dbReference type="ARBA" id="ARBA00022692"/>
    </source>
</evidence>
<evidence type="ECO:0000256" key="8">
    <source>
        <dbReference type="ARBA" id="ARBA00023136"/>
    </source>
</evidence>
<feature type="transmembrane region" description="Helical" evidence="9">
    <location>
        <begin position="446"/>
        <end position="466"/>
    </location>
</feature>
<comment type="caution">
    <text evidence="10">The sequence shown here is derived from an EMBL/GenBank/DDBJ whole genome shotgun (WGS) entry which is preliminary data.</text>
</comment>
<evidence type="ECO:0000256" key="3">
    <source>
        <dbReference type="ARBA" id="ARBA00022448"/>
    </source>
</evidence>
<reference evidence="10" key="1">
    <citation type="submission" date="2023-03" db="EMBL/GenBank/DDBJ databases">
        <title>Massive genome expansion in bonnet fungi (Mycena s.s.) driven by repeated elements and novel gene families across ecological guilds.</title>
        <authorList>
            <consortium name="Lawrence Berkeley National Laboratory"/>
            <person name="Harder C.B."/>
            <person name="Miyauchi S."/>
            <person name="Viragh M."/>
            <person name="Kuo A."/>
            <person name="Thoen E."/>
            <person name="Andreopoulos B."/>
            <person name="Lu D."/>
            <person name="Skrede I."/>
            <person name="Drula E."/>
            <person name="Henrissat B."/>
            <person name="Morin E."/>
            <person name="Kohler A."/>
            <person name="Barry K."/>
            <person name="LaButti K."/>
            <person name="Morin E."/>
            <person name="Salamov A."/>
            <person name="Lipzen A."/>
            <person name="Mereny Z."/>
            <person name="Hegedus B."/>
            <person name="Baldrian P."/>
            <person name="Stursova M."/>
            <person name="Weitz H."/>
            <person name="Taylor A."/>
            <person name="Grigoriev I.V."/>
            <person name="Nagy L.G."/>
            <person name="Martin F."/>
            <person name="Kauserud H."/>
        </authorList>
    </citation>
    <scope>NUCLEOTIDE SEQUENCE</scope>
    <source>
        <strain evidence="10">CBHHK002</strain>
    </source>
</reference>